<dbReference type="EMBL" id="LBWK01000001">
    <property type="protein sequence ID" value="KKR05996.1"/>
    <property type="molecule type" value="Genomic_DNA"/>
</dbReference>
<evidence type="ECO:0000313" key="3">
    <source>
        <dbReference type="Proteomes" id="UP000034799"/>
    </source>
</evidence>
<dbReference type="SUPFAM" id="SSF51445">
    <property type="entry name" value="(Trans)glycosidases"/>
    <property type="match status" value="1"/>
</dbReference>
<organism evidence="2 3">
    <name type="scientific">candidate division WS6 bacterium GW2011_GWF2_39_15</name>
    <dbReference type="NCBI Taxonomy" id="1619100"/>
    <lineage>
        <taxon>Bacteria</taxon>
        <taxon>Candidatus Dojkabacteria</taxon>
    </lineage>
</organism>
<reference evidence="2 3" key="1">
    <citation type="journal article" date="2015" name="Nature">
        <title>rRNA introns, odd ribosomes, and small enigmatic genomes across a large radiation of phyla.</title>
        <authorList>
            <person name="Brown C.T."/>
            <person name="Hug L.A."/>
            <person name="Thomas B.C."/>
            <person name="Sharon I."/>
            <person name="Castelle C.J."/>
            <person name="Singh A."/>
            <person name="Wilkins M.J."/>
            <person name="Williams K.H."/>
            <person name="Banfield J.F."/>
        </authorList>
    </citation>
    <scope>NUCLEOTIDE SEQUENCE [LARGE SCALE GENOMIC DNA]</scope>
</reference>
<keyword evidence="1" id="KW-1133">Transmembrane helix</keyword>
<proteinExistence type="predicted"/>
<feature type="transmembrane region" description="Helical" evidence="1">
    <location>
        <begin position="7"/>
        <end position="28"/>
    </location>
</feature>
<accession>A0A0G0MZG3</accession>
<keyword evidence="1" id="KW-0812">Transmembrane</keyword>
<dbReference type="Proteomes" id="UP000034799">
    <property type="component" value="Unassembled WGS sequence"/>
</dbReference>
<evidence type="ECO:0000256" key="1">
    <source>
        <dbReference type="SAM" id="Phobius"/>
    </source>
</evidence>
<evidence type="ECO:0000313" key="2">
    <source>
        <dbReference type="EMBL" id="KKR05996.1"/>
    </source>
</evidence>
<dbReference type="Gene3D" id="3.20.20.80">
    <property type="entry name" value="Glycosidases"/>
    <property type="match status" value="1"/>
</dbReference>
<dbReference type="STRING" id="1619100.UT34_C0001G0036"/>
<dbReference type="InterPro" id="IPR017853">
    <property type="entry name" value="GH"/>
</dbReference>
<protein>
    <submittedName>
        <fullName evidence="2">Uncharacterized protein</fullName>
    </submittedName>
</protein>
<name>A0A0G0MZG3_9BACT</name>
<keyword evidence="1" id="KW-0472">Membrane</keyword>
<sequence>MKIFIRNALTVLLIALPAIIIISIFYILKGTSDPSDSRKSEEPKYYLGVSGYIPPNFPKQSIADIQKYWETLPSYANLYGIHVNWKDKDTISNLSNATQQPKEILLGYQDPSDWIGKKDDLKKQIDLIIKDHSNIKYLGIGNEINIIQLSEDHDISELYTVLDEMTQYVKRKNKDIKVFTTIQYDALRGDGYLMGDSDKRSFNLKLVHEVEKHVDFVAFTVFPYFDYKDPKDIPSSYLTDLALYTDKSFAITETAWPTRKQFGGKLKTLTEQGYSWSENEQLEYMKILKSFIEKSSTYIEFVNWLYMNDITDWKDGDSPTSNELFETVGFRYNNGEEKKGSSFWYRWVNNL</sequence>
<comment type="caution">
    <text evidence="2">The sequence shown here is derived from an EMBL/GenBank/DDBJ whole genome shotgun (WGS) entry which is preliminary data.</text>
</comment>
<gene>
    <name evidence="2" type="ORF">UT34_C0001G0036</name>
</gene>
<dbReference type="AlphaFoldDB" id="A0A0G0MZG3"/>